<name>A0A8T3B2C5_DENNO</name>
<dbReference type="OrthoDB" id="772928at2759"/>
<feature type="chain" id="PRO_5035743901" description="PAR1 protein" evidence="2">
    <location>
        <begin position="23"/>
        <end position="272"/>
    </location>
</feature>
<keyword evidence="2" id="KW-0732">Signal</keyword>
<accession>A0A8T3B2C5</accession>
<organism evidence="3 4">
    <name type="scientific">Dendrobium nobile</name>
    <name type="common">Orchid</name>
    <dbReference type="NCBI Taxonomy" id="94219"/>
    <lineage>
        <taxon>Eukaryota</taxon>
        <taxon>Viridiplantae</taxon>
        <taxon>Streptophyta</taxon>
        <taxon>Embryophyta</taxon>
        <taxon>Tracheophyta</taxon>
        <taxon>Spermatophyta</taxon>
        <taxon>Magnoliopsida</taxon>
        <taxon>Liliopsida</taxon>
        <taxon>Asparagales</taxon>
        <taxon>Orchidaceae</taxon>
        <taxon>Epidendroideae</taxon>
        <taxon>Malaxideae</taxon>
        <taxon>Dendrobiinae</taxon>
        <taxon>Dendrobium</taxon>
    </lineage>
</organism>
<evidence type="ECO:0000313" key="3">
    <source>
        <dbReference type="EMBL" id="KAI0502102.1"/>
    </source>
</evidence>
<feature type="region of interest" description="Disordered" evidence="1">
    <location>
        <begin position="210"/>
        <end position="272"/>
    </location>
</feature>
<sequence>MAARIPLAFLISLSLVLPSALGKEVICEELPPELCAFAVSSAGKRCVVESYRHGWEKKTAYQCWKSEVAVDRLVDWVETDNCVAACGADRRMVGISSDALLDQRFTEKLCSPECYSNCPNMIDLYDNLAAGEGVVLFHLCETRRKNPIRAIAELYSSGDSATAPAAFIYNAAEPTPSFAISGAEIITDTIPTPAPAQTPAATVAAISDDAASSHDNAGPAASISNSDSVPSDLSKFSIDPSSDELDADPIPVPALSPSAFFDTEPEDDADFD</sequence>
<keyword evidence="4" id="KW-1185">Reference proteome</keyword>
<protein>
    <recommendedName>
        <fullName evidence="5">PAR1 protein</fullName>
    </recommendedName>
</protein>
<feature type="compositionally biased region" description="Polar residues" evidence="1">
    <location>
        <begin position="222"/>
        <end position="231"/>
    </location>
</feature>
<evidence type="ECO:0008006" key="5">
    <source>
        <dbReference type="Google" id="ProtNLM"/>
    </source>
</evidence>
<dbReference type="Proteomes" id="UP000829196">
    <property type="component" value="Unassembled WGS sequence"/>
</dbReference>
<feature type="compositionally biased region" description="Acidic residues" evidence="1">
    <location>
        <begin position="263"/>
        <end position="272"/>
    </location>
</feature>
<dbReference type="PANTHER" id="PTHR33649">
    <property type="entry name" value="PAR1 PROTEIN"/>
    <property type="match status" value="1"/>
</dbReference>
<dbReference type="PANTHER" id="PTHR33649:SF4">
    <property type="entry name" value="PAR1 PROTEIN"/>
    <property type="match status" value="1"/>
</dbReference>
<feature type="signal peptide" evidence="2">
    <location>
        <begin position="1"/>
        <end position="22"/>
    </location>
</feature>
<dbReference type="InterPro" id="IPR009489">
    <property type="entry name" value="PAR1"/>
</dbReference>
<evidence type="ECO:0000256" key="1">
    <source>
        <dbReference type="SAM" id="MobiDB-lite"/>
    </source>
</evidence>
<evidence type="ECO:0000256" key="2">
    <source>
        <dbReference type="SAM" id="SignalP"/>
    </source>
</evidence>
<dbReference type="Pfam" id="PF06521">
    <property type="entry name" value="PAR1"/>
    <property type="match status" value="1"/>
</dbReference>
<comment type="caution">
    <text evidence="3">The sequence shown here is derived from an EMBL/GenBank/DDBJ whole genome shotgun (WGS) entry which is preliminary data.</text>
</comment>
<gene>
    <name evidence="3" type="ORF">KFK09_017048</name>
</gene>
<dbReference type="EMBL" id="JAGYWB010000012">
    <property type="protein sequence ID" value="KAI0502102.1"/>
    <property type="molecule type" value="Genomic_DNA"/>
</dbReference>
<reference evidence="3" key="1">
    <citation type="journal article" date="2022" name="Front. Genet.">
        <title>Chromosome-Scale Assembly of the Dendrobium nobile Genome Provides Insights Into the Molecular Mechanism of the Biosynthesis of the Medicinal Active Ingredient of Dendrobium.</title>
        <authorList>
            <person name="Xu Q."/>
            <person name="Niu S.-C."/>
            <person name="Li K.-L."/>
            <person name="Zheng P.-J."/>
            <person name="Zhang X.-J."/>
            <person name="Jia Y."/>
            <person name="Liu Y."/>
            <person name="Niu Y.-X."/>
            <person name="Yu L.-H."/>
            <person name="Chen D.-F."/>
            <person name="Zhang G.-Q."/>
        </authorList>
    </citation>
    <scope>NUCLEOTIDE SEQUENCE</scope>
    <source>
        <tissue evidence="3">Leaf</tissue>
    </source>
</reference>
<proteinExistence type="predicted"/>
<dbReference type="AlphaFoldDB" id="A0A8T3B2C5"/>
<evidence type="ECO:0000313" key="4">
    <source>
        <dbReference type="Proteomes" id="UP000829196"/>
    </source>
</evidence>